<dbReference type="AlphaFoldDB" id="A0A3N4LZC4"/>
<gene>
    <name evidence="1" type="ORF">L211DRAFT_679939</name>
</gene>
<dbReference type="EMBL" id="ML121534">
    <property type="protein sequence ID" value="RPB26482.1"/>
    <property type="molecule type" value="Genomic_DNA"/>
</dbReference>
<evidence type="ECO:0000313" key="1">
    <source>
        <dbReference type="EMBL" id="RPB26482.1"/>
    </source>
</evidence>
<proteinExistence type="predicted"/>
<organism evidence="1 2">
    <name type="scientific">Terfezia boudieri ATCC MYA-4762</name>
    <dbReference type="NCBI Taxonomy" id="1051890"/>
    <lineage>
        <taxon>Eukaryota</taxon>
        <taxon>Fungi</taxon>
        <taxon>Dikarya</taxon>
        <taxon>Ascomycota</taxon>
        <taxon>Pezizomycotina</taxon>
        <taxon>Pezizomycetes</taxon>
        <taxon>Pezizales</taxon>
        <taxon>Pezizaceae</taxon>
        <taxon>Terfezia</taxon>
    </lineage>
</organism>
<dbReference type="STRING" id="1051890.A0A3N4LZC4"/>
<dbReference type="Proteomes" id="UP000267821">
    <property type="component" value="Unassembled WGS sequence"/>
</dbReference>
<keyword evidence="2" id="KW-1185">Reference proteome</keyword>
<accession>A0A3N4LZC4</accession>
<dbReference type="OrthoDB" id="5425482at2759"/>
<reference evidence="1 2" key="1">
    <citation type="journal article" date="2018" name="Nat. Ecol. Evol.">
        <title>Pezizomycetes genomes reveal the molecular basis of ectomycorrhizal truffle lifestyle.</title>
        <authorList>
            <person name="Murat C."/>
            <person name="Payen T."/>
            <person name="Noel B."/>
            <person name="Kuo A."/>
            <person name="Morin E."/>
            <person name="Chen J."/>
            <person name="Kohler A."/>
            <person name="Krizsan K."/>
            <person name="Balestrini R."/>
            <person name="Da Silva C."/>
            <person name="Montanini B."/>
            <person name="Hainaut M."/>
            <person name="Levati E."/>
            <person name="Barry K.W."/>
            <person name="Belfiori B."/>
            <person name="Cichocki N."/>
            <person name="Clum A."/>
            <person name="Dockter R.B."/>
            <person name="Fauchery L."/>
            <person name="Guy J."/>
            <person name="Iotti M."/>
            <person name="Le Tacon F."/>
            <person name="Lindquist E.A."/>
            <person name="Lipzen A."/>
            <person name="Malagnac F."/>
            <person name="Mello A."/>
            <person name="Molinier V."/>
            <person name="Miyauchi S."/>
            <person name="Poulain J."/>
            <person name="Riccioni C."/>
            <person name="Rubini A."/>
            <person name="Sitrit Y."/>
            <person name="Splivallo R."/>
            <person name="Traeger S."/>
            <person name="Wang M."/>
            <person name="Zifcakova L."/>
            <person name="Wipf D."/>
            <person name="Zambonelli A."/>
            <person name="Paolocci F."/>
            <person name="Nowrousian M."/>
            <person name="Ottonello S."/>
            <person name="Baldrian P."/>
            <person name="Spatafora J.W."/>
            <person name="Henrissat B."/>
            <person name="Nagy L.G."/>
            <person name="Aury J.M."/>
            <person name="Wincker P."/>
            <person name="Grigoriev I.V."/>
            <person name="Bonfante P."/>
            <person name="Martin F.M."/>
        </authorList>
    </citation>
    <scope>NUCLEOTIDE SEQUENCE [LARGE SCALE GENOMIC DNA]</scope>
    <source>
        <strain evidence="1 2">ATCC MYA-4762</strain>
    </source>
</reference>
<evidence type="ECO:0000313" key="2">
    <source>
        <dbReference type="Proteomes" id="UP000267821"/>
    </source>
</evidence>
<sequence length="201" mass="22986">MARRIRTWTDSWISSRYIRVGMRGTFSKVSSWLTDEGVLLTMREYIAAVGEKLTSHGLAKAVNEYLKEENIVGGAEDWERSLAISERTARIWLNKLGFQWKDIRKGVYVDGHERGDVVAYRQKLYAKPSHNMRAKYGGAEQKSFPLSYLGVAYAGLCMHEYLAYACAFMHIYRYGLSAMAFNQLNHIISCLTFALSNLSIY</sequence>
<name>A0A3N4LZC4_9PEZI</name>
<dbReference type="InParanoid" id="A0A3N4LZC4"/>
<protein>
    <submittedName>
        <fullName evidence="1">Uncharacterized protein</fullName>
    </submittedName>
</protein>